<evidence type="ECO:0000313" key="2">
    <source>
        <dbReference type="EMBL" id="PWJ57394.1"/>
    </source>
</evidence>
<feature type="region of interest" description="Disordered" evidence="1">
    <location>
        <begin position="200"/>
        <end position="224"/>
    </location>
</feature>
<dbReference type="OrthoDB" id="9927713at2"/>
<dbReference type="Proteomes" id="UP000245880">
    <property type="component" value="Unassembled WGS sequence"/>
</dbReference>
<name>A0A316AK61_9BACT</name>
<feature type="compositionally biased region" description="Low complexity" evidence="1">
    <location>
        <begin position="209"/>
        <end position="224"/>
    </location>
</feature>
<dbReference type="EMBL" id="QGDT01000007">
    <property type="protein sequence ID" value="PWJ57394.1"/>
    <property type="molecule type" value="Genomic_DNA"/>
</dbReference>
<evidence type="ECO:0000313" key="3">
    <source>
        <dbReference type="Proteomes" id="UP000245880"/>
    </source>
</evidence>
<organism evidence="2 3">
    <name type="scientific">Dyadobacter jejuensis</name>
    <dbReference type="NCBI Taxonomy" id="1082580"/>
    <lineage>
        <taxon>Bacteria</taxon>
        <taxon>Pseudomonadati</taxon>
        <taxon>Bacteroidota</taxon>
        <taxon>Cytophagia</taxon>
        <taxon>Cytophagales</taxon>
        <taxon>Spirosomataceae</taxon>
        <taxon>Dyadobacter</taxon>
    </lineage>
</organism>
<protein>
    <submittedName>
        <fullName evidence="2">Uncharacterized protein</fullName>
    </submittedName>
</protein>
<comment type="caution">
    <text evidence="2">The sequence shown here is derived from an EMBL/GenBank/DDBJ whole genome shotgun (WGS) entry which is preliminary data.</text>
</comment>
<sequence length="393" mass="42444">MKNTNNITRRSLIALRILLVIVLLQACIGNEKLTVVPKDGLKKSELTVSKDGKKIIDVQTTDCEVSGGYVVDVGGGLKSIALKATDIKTGVTILLSVYYNTLSDLAMNKTIPIGALEDLDLNNLPFCWGGVNFVNTGQQLFITKTGAISITSFDQATGIASCVFTFTAYDPAGQSADARFQGSFTNIPIYPDEDSFANCNTSTPGIDGGNPTNPSNPNPTSGNTELTFENKVFTPITITLGGVTQTIQPSQKGSFKGKGGSQTTYYAKTSGTTSSGTIVGSEIVWNNFAVTFPSSGTANVALNVASNWFFVRVRNNSIRNINKVLVNYQLQSGTIENLSIPNDKELYGLGYYRAFTNSNVRFENTDVNWYWQFGSDQLNLPFTVNQLVTLNAN</sequence>
<accession>A0A316AK61</accession>
<proteinExistence type="predicted"/>
<reference evidence="2 3" key="1">
    <citation type="submission" date="2018-03" db="EMBL/GenBank/DDBJ databases">
        <title>Genomic Encyclopedia of Archaeal and Bacterial Type Strains, Phase II (KMG-II): from individual species to whole genera.</title>
        <authorList>
            <person name="Goeker M."/>
        </authorList>
    </citation>
    <scope>NUCLEOTIDE SEQUENCE [LARGE SCALE GENOMIC DNA]</scope>
    <source>
        <strain evidence="2 3">DSM 100346</strain>
    </source>
</reference>
<dbReference type="AlphaFoldDB" id="A0A316AK61"/>
<dbReference type="RefSeq" id="WP_109675088.1">
    <property type="nucleotide sequence ID" value="NZ_QGDT01000007.1"/>
</dbReference>
<dbReference type="PROSITE" id="PS51257">
    <property type="entry name" value="PROKAR_LIPOPROTEIN"/>
    <property type="match status" value="1"/>
</dbReference>
<evidence type="ECO:0000256" key="1">
    <source>
        <dbReference type="SAM" id="MobiDB-lite"/>
    </source>
</evidence>
<gene>
    <name evidence="2" type="ORF">CLV98_107101</name>
</gene>
<keyword evidence="3" id="KW-1185">Reference proteome</keyword>